<reference evidence="12 13" key="1">
    <citation type="submission" date="2020-09" db="EMBL/GenBank/DDBJ databases">
        <title>Biosynthesis of the nuclear factor of activated T cells inhibitor NFAT-133 and its congeners in Streptomyces pactum.</title>
        <authorList>
            <person name="Zhou W."/>
            <person name="Posri P."/>
            <person name="Abugrain M.E."/>
            <person name="Weisberg A.J."/>
            <person name="Chang J.H."/>
            <person name="Mahmud T."/>
        </authorList>
    </citation>
    <scope>NUCLEOTIDE SEQUENCE [LARGE SCALE GENOMIC DNA]</scope>
    <source>
        <strain evidence="12 13">ATCC 27456</strain>
    </source>
</reference>
<feature type="domain" description="Bacterial type II secretion system protein E" evidence="9">
    <location>
        <begin position="223"/>
        <end position="507"/>
    </location>
</feature>
<evidence type="ECO:0000256" key="7">
    <source>
        <dbReference type="SAM" id="MobiDB-lite"/>
    </source>
</evidence>
<evidence type="ECO:0000313" key="13">
    <source>
        <dbReference type="Proteomes" id="UP000807371"/>
    </source>
</evidence>
<dbReference type="Pfam" id="PF00437">
    <property type="entry name" value="T2SSE"/>
    <property type="match status" value="1"/>
</dbReference>
<comment type="subcellular location">
    <subcellularLocation>
        <location evidence="1">Cell membrane</location>
        <topology evidence="1">Multi-pass membrane protein</topology>
    </subcellularLocation>
</comment>
<evidence type="ECO:0000256" key="3">
    <source>
        <dbReference type="ARBA" id="ARBA00022475"/>
    </source>
</evidence>
<evidence type="ECO:0000256" key="2">
    <source>
        <dbReference type="ARBA" id="ARBA00006611"/>
    </source>
</evidence>
<evidence type="ECO:0000256" key="6">
    <source>
        <dbReference type="ARBA" id="ARBA00023136"/>
    </source>
</evidence>
<evidence type="ECO:0000256" key="5">
    <source>
        <dbReference type="ARBA" id="ARBA00022989"/>
    </source>
</evidence>
<dbReference type="Gene3D" id="3.30.450.380">
    <property type="match status" value="1"/>
</dbReference>
<feature type="transmembrane region" description="Helical" evidence="8">
    <location>
        <begin position="864"/>
        <end position="885"/>
    </location>
</feature>
<feature type="region of interest" description="Disordered" evidence="7">
    <location>
        <begin position="103"/>
        <end position="138"/>
    </location>
</feature>
<dbReference type="Proteomes" id="UP000807371">
    <property type="component" value="Unassembled WGS sequence"/>
</dbReference>
<feature type="compositionally biased region" description="Gly residues" evidence="7">
    <location>
        <begin position="581"/>
        <end position="594"/>
    </location>
</feature>
<dbReference type="InterPro" id="IPR050921">
    <property type="entry name" value="T4SS_GSP_E_ATPase"/>
</dbReference>
<keyword evidence="4 8" id="KW-0812">Transmembrane</keyword>
<accession>A0ABS0NNI1</accession>
<dbReference type="InterPro" id="IPR042094">
    <property type="entry name" value="T2SS_GspF_sf"/>
</dbReference>
<evidence type="ECO:0000259" key="10">
    <source>
        <dbReference type="Pfam" id="PF00482"/>
    </source>
</evidence>
<dbReference type="InterPro" id="IPR012495">
    <property type="entry name" value="TadE-like_dom"/>
</dbReference>
<proteinExistence type="inferred from homology"/>
<feature type="region of interest" description="Disordered" evidence="7">
    <location>
        <begin position="569"/>
        <end position="612"/>
    </location>
</feature>
<dbReference type="Gene3D" id="1.20.81.30">
    <property type="entry name" value="Type II secretion system (T2SS), domain F"/>
    <property type="match status" value="1"/>
</dbReference>
<feature type="domain" description="Type II secretion system protein GspF" evidence="10">
    <location>
        <begin position="761"/>
        <end position="884"/>
    </location>
</feature>
<sequence length="928" mass="98812">MASIEFLGFLPLLLAVALGAIQLGIGAYTAQQAGTAARAAARTAALDDPVAGPAQAGRAAVSGWLADGTTISVSDTGGEVRATARIEIPSVIPGVSFGTAERTATMPRTRDTPVTPLPPPVPGRPGPVRGRGRERRCPMSLRSRLAAAGTPDDRRGEDGHLVTVYRTRLLEEIDLAEMSSLTAAERRSRLERVLGHIISREGPVLSTAERDRLIRRVVDEALGLGVLEPLLEDASITEIMVNGPDQIFVERAGRVEPVPVRFASEEQLMQTIERIVSTVNRRVDESHPMVDARLPSGERVNVIIPPLALTGPTLTIRRFPRVYTLRELIGMGTLDEHMLLLLAALVRAKFNVVVSGPTGSGKTTLLNALSGLIPDGERIITVEDAAELQLQQSHVIRLESRPPNVEGKGRITIRDLVRNSLRMRPDRIIVGEVRGGETLDMLQAMSTGHDGSLATVHANSAEDALMRLQTLASMSEVAIPYEALRDQINSAVDCIVQLARYADGSRRVSEIALLDSHGHEEYRITTVCRFDALPMGADRVVRGRFAHFPLPGRATERLRLADEPVPAAFGTAAPGTTAPGAYGGTGGAGPAGGVRRGRAAPRGSGTAVPAGPPEATMADLALLTLGGTVLCGALAVAGAHTYLSGRARHRALVDRLADDGPPPPGGRPRRFTALDRAIRATGAGRRLERRLAATGLDLTPAEFTVRTAGVAAVLWVVAATSLAAFFGPIAALVAVWSAFAHLDWQRQKRIEKFINQLPELSRILANATQAGLALRTALGMAADEMEAPAGEELAKVAARLAVGHSVDDALGELAERLPSRELVVLVTTLVLANRAGGTVVTSLRNLTQTLEERKETRREIRTQLSQVTVTAYVVPLMGVGTLLLVDKIAAGSVERMTATFWGQAAVVVAFGLYGLGFFLIRRLSKIDV</sequence>
<dbReference type="CDD" id="cd01130">
    <property type="entry name" value="VirB11-like_ATPase"/>
    <property type="match status" value="1"/>
</dbReference>
<evidence type="ECO:0000259" key="11">
    <source>
        <dbReference type="Pfam" id="PF07811"/>
    </source>
</evidence>
<dbReference type="InterPro" id="IPR018076">
    <property type="entry name" value="T2SS_GspF_dom"/>
</dbReference>
<dbReference type="SUPFAM" id="SSF52540">
    <property type="entry name" value="P-loop containing nucleoside triphosphate hydrolases"/>
    <property type="match status" value="1"/>
</dbReference>
<evidence type="ECO:0000256" key="4">
    <source>
        <dbReference type="ARBA" id="ARBA00022692"/>
    </source>
</evidence>
<evidence type="ECO:0000256" key="8">
    <source>
        <dbReference type="SAM" id="Phobius"/>
    </source>
</evidence>
<dbReference type="Pfam" id="PF00482">
    <property type="entry name" value="T2SSF"/>
    <property type="match status" value="1"/>
</dbReference>
<organism evidence="12 13">
    <name type="scientific">Streptomyces pactum</name>
    <dbReference type="NCBI Taxonomy" id="68249"/>
    <lineage>
        <taxon>Bacteria</taxon>
        <taxon>Bacillati</taxon>
        <taxon>Actinomycetota</taxon>
        <taxon>Actinomycetes</taxon>
        <taxon>Kitasatosporales</taxon>
        <taxon>Streptomycetaceae</taxon>
        <taxon>Streptomyces</taxon>
    </lineage>
</organism>
<keyword evidence="6 8" id="KW-0472">Membrane</keyword>
<comment type="caution">
    <text evidence="12">The sequence shown here is derived from an EMBL/GenBank/DDBJ whole genome shotgun (WGS) entry which is preliminary data.</text>
</comment>
<comment type="similarity">
    <text evidence="2">Belongs to the GSP E family.</text>
</comment>
<evidence type="ECO:0000313" key="12">
    <source>
        <dbReference type="EMBL" id="MBH5336738.1"/>
    </source>
</evidence>
<keyword evidence="3" id="KW-1003">Cell membrane</keyword>
<name>A0ABS0NNI1_9ACTN</name>
<dbReference type="InterPro" id="IPR027417">
    <property type="entry name" value="P-loop_NTPase"/>
</dbReference>
<protein>
    <submittedName>
        <fullName evidence="12">Flp pilus assembly complex ATPase component TadA</fullName>
    </submittedName>
</protein>
<dbReference type="PANTHER" id="PTHR30486">
    <property type="entry name" value="TWITCHING MOTILITY PROTEIN PILT"/>
    <property type="match status" value="1"/>
</dbReference>
<dbReference type="InterPro" id="IPR001482">
    <property type="entry name" value="T2SS/T4SS_dom"/>
</dbReference>
<feature type="domain" description="TadE-like" evidence="11">
    <location>
        <begin position="2"/>
        <end position="42"/>
    </location>
</feature>
<feature type="transmembrane region" description="Helical" evidence="8">
    <location>
        <begin position="900"/>
        <end position="920"/>
    </location>
</feature>
<keyword evidence="5 8" id="KW-1133">Transmembrane helix</keyword>
<dbReference type="EMBL" id="JACYXC010000001">
    <property type="protein sequence ID" value="MBH5336738.1"/>
    <property type="molecule type" value="Genomic_DNA"/>
</dbReference>
<dbReference type="PANTHER" id="PTHR30486:SF15">
    <property type="entry name" value="TYPE II_IV SECRETION SYSTEM ATPASE"/>
    <property type="match status" value="1"/>
</dbReference>
<feature type="transmembrane region" description="Helical" evidence="8">
    <location>
        <begin position="712"/>
        <end position="739"/>
    </location>
</feature>
<dbReference type="Gene3D" id="3.40.50.300">
    <property type="entry name" value="P-loop containing nucleotide triphosphate hydrolases"/>
    <property type="match status" value="1"/>
</dbReference>
<evidence type="ECO:0000256" key="1">
    <source>
        <dbReference type="ARBA" id="ARBA00004651"/>
    </source>
</evidence>
<keyword evidence="13" id="KW-1185">Reference proteome</keyword>
<dbReference type="Pfam" id="PF07811">
    <property type="entry name" value="TadE"/>
    <property type="match status" value="1"/>
</dbReference>
<feature type="transmembrane region" description="Helical" evidence="8">
    <location>
        <begin position="620"/>
        <end position="643"/>
    </location>
</feature>
<feature type="transmembrane region" description="Helical" evidence="8">
    <location>
        <begin position="822"/>
        <end position="843"/>
    </location>
</feature>
<gene>
    <name evidence="12" type="primary">tadA</name>
    <name evidence="12" type="ORF">IHE55_18965</name>
</gene>
<feature type="compositionally biased region" description="Low complexity" evidence="7">
    <location>
        <begin position="569"/>
        <end position="580"/>
    </location>
</feature>
<feature type="compositionally biased region" description="Pro residues" evidence="7">
    <location>
        <begin position="115"/>
        <end position="125"/>
    </location>
</feature>
<evidence type="ECO:0000259" key="9">
    <source>
        <dbReference type="Pfam" id="PF00437"/>
    </source>
</evidence>